<evidence type="ECO:0000259" key="3">
    <source>
        <dbReference type="Pfam" id="PF13960"/>
    </source>
</evidence>
<dbReference type="InterPro" id="IPR025452">
    <property type="entry name" value="DUF4218"/>
</dbReference>
<dbReference type="InterPro" id="IPR029480">
    <property type="entry name" value="Transpos_assoc"/>
</dbReference>
<reference evidence="5" key="1">
    <citation type="journal article" date="2022" name="Int. J. Mol. Sci.">
        <title>Draft Genome of Tanacetum Coccineum: Genomic Comparison of Closely Related Tanacetum-Family Plants.</title>
        <authorList>
            <person name="Yamashiro T."/>
            <person name="Shiraishi A."/>
            <person name="Nakayama K."/>
            <person name="Satake H."/>
        </authorList>
    </citation>
    <scope>NUCLEOTIDE SEQUENCE</scope>
</reference>
<dbReference type="PANTHER" id="PTHR10775">
    <property type="entry name" value="OS08G0208400 PROTEIN"/>
    <property type="match status" value="1"/>
</dbReference>
<keyword evidence="2" id="KW-0812">Transmembrane</keyword>
<name>A0ABQ4XX92_9ASTR</name>
<evidence type="ECO:0000313" key="5">
    <source>
        <dbReference type="EMBL" id="GJS69680.1"/>
    </source>
</evidence>
<organism evidence="5 6">
    <name type="scientific">Tanacetum coccineum</name>
    <dbReference type="NCBI Taxonomy" id="301880"/>
    <lineage>
        <taxon>Eukaryota</taxon>
        <taxon>Viridiplantae</taxon>
        <taxon>Streptophyta</taxon>
        <taxon>Embryophyta</taxon>
        <taxon>Tracheophyta</taxon>
        <taxon>Spermatophyta</taxon>
        <taxon>Magnoliopsida</taxon>
        <taxon>eudicotyledons</taxon>
        <taxon>Gunneridae</taxon>
        <taxon>Pentapetalae</taxon>
        <taxon>asterids</taxon>
        <taxon>campanulids</taxon>
        <taxon>Asterales</taxon>
        <taxon>Asteraceae</taxon>
        <taxon>Asteroideae</taxon>
        <taxon>Anthemideae</taxon>
        <taxon>Anthemidinae</taxon>
        <taxon>Tanacetum</taxon>
    </lineage>
</organism>
<gene>
    <name evidence="5" type="ORF">Tco_0702521</name>
</gene>
<comment type="caution">
    <text evidence="5">The sequence shown here is derived from an EMBL/GenBank/DDBJ whole genome shotgun (WGS) entry which is preliminary data.</text>
</comment>
<dbReference type="Pfam" id="PF13960">
    <property type="entry name" value="DUF4218"/>
    <property type="match status" value="1"/>
</dbReference>
<feature type="region of interest" description="Disordered" evidence="1">
    <location>
        <begin position="510"/>
        <end position="530"/>
    </location>
</feature>
<keyword evidence="6" id="KW-1185">Reference proteome</keyword>
<dbReference type="EMBL" id="BQNB010009878">
    <property type="protein sequence ID" value="GJS69680.1"/>
    <property type="molecule type" value="Genomic_DNA"/>
</dbReference>
<keyword evidence="2" id="KW-1133">Transmembrane helix</keyword>
<evidence type="ECO:0000313" key="6">
    <source>
        <dbReference type="Proteomes" id="UP001151760"/>
    </source>
</evidence>
<evidence type="ECO:0000259" key="4">
    <source>
        <dbReference type="Pfam" id="PF13963"/>
    </source>
</evidence>
<accession>A0ABQ4XX92</accession>
<evidence type="ECO:0000256" key="2">
    <source>
        <dbReference type="SAM" id="Phobius"/>
    </source>
</evidence>
<dbReference type="Pfam" id="PF13963">
    <property type="entry name" value="Transpos_assoc"/>
    <property type="match status" value="1"/>
</dbReference>
<feature type="domain" description="DUF4218" evidence="3">
    <location>
        <begin position="473"/>
        <end position="507"/>
    </location>
</feature>
<feature type="domain" description="Transposase-associated" evidence="4">
    <location>
        <begin position="107"/>
        <end position="150"/>
    </location>
</feature>
<feature type="transmembrane region" description="Helical" evidence="2">
    <location>
        <begin position="709"/>
        <end position="731"/>
    </location>
</feature>
<evidence type="ECO:0000256" key="1">
    <source>
        <dbReference type="SAM" id="MobiDB-lite"/>
    </source>
</evidence>
<sequence>MVAYLERPTDSDDFTEIVDFLNANPIRYALTVSPTIYVSCIEQFWSTAKAQTINEETQIHALVDGKKIVITESSGLQPQSSCSWKIAARIIHNLQKMGNIDLRVNKRHLLIPCPCTKCLNHIEHKVEEVQFHLFRNGIDLSYTNWTRHGEKDEPSISAPEPVNATTEFVDDTDFASDIPTDGPATVEMVNATKDNFDEDDLVKFQELLLDAEKPLYEGCPDFTVVRNRLIKKMLPAGNEMVEKTYEIDVIRIQKDTLLISGYPGNDIDVFLEPLVDDLHTLFETGVDTYDVSTKDNFNLRVVVLWTINDCPALGTICGCPYIGFKGCVVCGKDTNCVRVSTSSKQSYVGYRRYLPYNHSFRKQKKAFNGQQEFLPALILMTEEQIYNERWEDSKAEKKHNRRRGYWRHNSVPHCIDFMHVEKNVAESLVGTLLHVSGKTKDGVNARLDLAKLGVKPELFAMLEEDKTTLPPAGHVRNKNKPEGCIAEETIAEETIDFFSEYHKSMETIGIPPDKHETDENEEGKPLSAGKSSEVSAELFQKAHLYVIHNTDEILPYIDGVSVEAIDLHISKEVATTRQAFYYGVLQEIWVLDYRFRKIPLFKCDWVNHRAGGVKRDNLDQIDKKLSIVFKTPPKNYKDTYDEVDEEFSTVIHQRNDNILPCVNQRDLGNESRDDYYRTDCGACTLHLQLSYAHCICTLHLQLAFASKHLHIAVADCICTLLLYIAFAVCICKQACAH</sequence>
<proteinExistence type="predicted"/>
<protein>
    <submittedName>
        <fullName evidence="5">Retrovirus-related pol polyprotein from transposon TNT 1-94</fullName>
    </submittedName>
</protein>
<dbReference type="InterPro" id="IPR004242">
    <property type="entry name" value="Transposase_21"/>
</dbReference>
<keyword evidence="2" id="KW-0472">Membrane</keyword>
<dbReference type="Proteomes" id="UP001151760">
    <property type="component" value="Unassembled WGS sequence"/>
</dbReference>
<dbReference type="PANTHER" id="PTHR10775:SF179">
    <property type="entry name" value="TRANSPOSON, EN_SPM-LIKE, TRANSPOSASE-ASSOCIATED DOMAIN PROTEIN"/>
    <property type="match status" value="1"/>
</dbReference>
<dbReference type="Pfam" id="PF02992">
    <property type="entry name" value="Transposase_21"/>
    <property type="match status" value="1"/>
</dbReference>
<reference evidence="5" key="2">
    <citation type="submission" date="2022-01" db="EMBL/GenBank/DDBJ databases">
        <authorList>
            <person name="Yamashiro T."/>
            <person name="Shiraishi A."/>
            <person name="Satake H."/>
            <person name="Nakayama K."/>
        </authorList>
    </citation>
    <scope>NUCLEOTIDE SEQUENCE</scope>
</reference>